<feature type="domain" description="CheC-like protein" evidence="3">
    <location>
        <begin position="113"/>
        <end position="147"/>
    </location>
</feature>
<dbReference type="InterPro" id="IPR028976">
    <property type="entry name" value="CheC-like_sf"/>
</dbReference>
<dbReference type="SUPFAM" id="SSF103039">
    <property type="entry name" value="CheC-like"/>
    <property type="match status" value="1"/>
</dbReference>
<dbReference type="RefSeq" id="WP_307390671.1">
    <property type="nucleotide sequence ID" value="NZ_BAAADK010000018.1"/>
</dbReference>
<dbReference type="PANTHER" id="PTHR43693:SF1">
    <property type="entry name" value="PROTEIN PHOSPHATASE CHEZ"/>
    <property type="match status" value="1"/>
</dbReference>
<comment type="caution">
    <text evidence="4">The sequence shown here is derived from an EMBL/GenBank/DDBJ whole genome shotgun (WGS) entry which is preliminary data.</text>
</comment>
<accession>A0ABT9VUL9</accession>
<dbReference type="Pfam" id="PF04509">
    <property type="entry name" value="CheC"/>
    <property type="match status" value="2"/>
</dbReference>
<evidence type="ECO:0000313" key="5">
    <source>
        <dbReference type="Proteomes" id="UP001235840"/>
    </source>
</evidence>
<keyword evidence="5" id="KW-1185">Reference proteome</keyword>
<evidence type="ECO:0000256" key="1">
    <source>
        <dbReference type="ARBA" id="ARBA00022500"/>
    </source>
</evidence>
<gene>
    <name evidence="4" type="ORF">J2S11_000586</name>
</gene>
<keyword evidence="1" id="KW-0145">Chemotaxis</keyword>
<evidence type="ECO:0000313" key="4">
    <source>
        <dbReference type="EMBL" id="MDQ0164686.1"/>
    </source>
</evidence>
<dbReference type="PANTHER" id="PTHR43693">
    <property type="entry name" value="PROTEIN PHOSPHATASE CHEZ"/>
    <property type="match status" value="1"/>
</dbReference>
<sequence>MKSWEQMKEEQLDVLKEIGNIGSGNAATALANLTEKTIDMKVPYVRILSFDEITEYVGGAEQIVTCIFLRIEGDITGSMYFFFDTEAAKTIVDNVLRRNNENSDEDLILTELEASVLQEVGNILSGSYLSALADFTKLNLQPTVPALAMDMVGSLLSYGFIESGKVGDVALVIDTRFLELQDEKVIPIKGQFVLLPDPECFQKLFESLGLSL</sequence>
<protein>
    <submittedName>
        <fullName evidence="4">Chemotaxis protein CheC</fullName>
    </submittedName>
</protein>
<evidence type="ECO:0000259" key="3">
    <source>
        <dbReference type="Pfam" id="PF04509"/>
    </source>
</evidence>
<evidence type="ECO:0000256" key="2">
    <source>
        <dbReference type="ARBA" id="ARBA00022801"/>
    </source>
</evidence>
<feature type="domain" description="CheC-like protein" evidence="3">
    <location>
        <begin position="10"/>
        <end position="44"/>
    </location>
</feature>
<dbReference type="InterPro" id="IPR050992">
    <property type="entry name" value="CheZ_family_phosphatases"/>
</dbReference>
<dbReference type="Gene3D" id="3.40.1550.10">
    <property type="entry name" value="CheC-like"/>
    <property type="match status" value="1"/>
</dbReference>
<dbReference type="Proteomes" id="UP001235840">
    <property type="component" value="Unassembled WGS sequence"/>
</dbReference>
<dbReference type="EMBL" id="JAUSTY010000002">
    <property type="protein sequence ID" value="MDQ0164686.1"/>
    <property type="molecule type" value="Genomic_DNA"/>
</dbReference>
<keyword evidence="2" id="KW-0378">Hydrolase</keyword>
<organism evidence="4 5">
    <name type="scientific">Caldalkalibacillus horti</name>
    <dbReference type="NCBI Taxonomy" id="77523"/>
    <lineage>
        <taxon>Bacteria</taxon>
        <taxon>Bacillati</taxon>
        <taxon>Bacillota</taxon>
        <taxon>Bacilli</taxon>
        <taxon>Bacillales</taxon>
        <taxon>Bacillaceae</taxon>
        <taxon>Caldalkalibacillus</taxon>
    </lineage>
</organism>
<proteinExistence type="predicted"/>
<dbReference type="CDD" id="cd17909">
    <property type="entry name" value="CheC_ClassI"/>
    <property type="match status" value="1"/>
</dbReference>
<reference evidence="4 5" key="1">
    <citation type="submission" date="2023-07" db="EMBL/GenBank/DDBJ databases">
        <title>Genomic Encyclopedia of Type Strains, Phase IV (KMG-IV): sequencing the most valuable type-strain genomes for metagenomic binning, comparative biology and taxonomic classification.</title>
        <authorList>
            <person name="Goeker M."/>
        </authorList>
    </citation>
    <scope>NUCLEOTIDE SEQUENCE [LARGE SCALE GENOMIC DNA]</scope>
    <source>
        <strain evidence="4 5">DSM 12751</strain>
    </source>
</reference>
<dbReference type="InterPro" id="IPR007597">
    <property type="entry name" value="CheC"/>
</dbReference>
<name>A0ABT9VUL9_9BACI</name>